<proteinExistence type="predicted"/>
<feature type="domain" description="HTH lacI-type" evidence="5">
    <location>
        <begin position="2"/>
        <end position="56"/>
    </location>
</feature>
<dbReference type="PROSITE" id="PS50932">
    <property type="entry name" value="HTH_LACI_2"/>
    <property type="match status" value="1"/>
</dbReference>
<dbReference type="Gene3D" id="3.40.50.2300">
    <property type="match status" value="2"/>
</dbReference>
<dbReference type="Pfam" id="PF13377">
    <property type="entry name" value="Peripla_BP_3"/>
    <property type="match status" value="1"/>
</dbReference>
<keyword evidence="3" id="KW-0238">DNA-binding</keyword>
<dbReference type="Gene3D" id="1.10.260.40">
    <property type="entry name" value="lambda repressor-like DNA-binding domains"/>
    <property type="match status" value="1"/>
</dbReference>
<dbReference type="PROSITE" id="PS00356">
    <property type="entry name" value="HTH_LACI_1"/>
    <property type="match status" value="1"/>
</dbReference>
<dbReference type="Proteomes" id="UP000597656">
    <property type="component" value="Unassembled WGS sequence"/>
</dbReference>
<name>A0ABQ2IRY8_9PSEU</name>
<organism evidence="6 7">
    <name type="scientific">Lentzea pudingi</name>
    <dbReference type="NCBI Taxonomy" id="1789439"/>
    <lineage>
        <taxon>Bacteria</taxon>
        <taxon>Bacillati</taxon>
        <taxon>Actinomycetota</taxon>
        <taxon>Actinomycetes</taxon>
        <taxon>Pseudonocardiales</taxon>
        <taxon>Pseudonocardiaceae</taxon>
        <taxon>Lentzea</taxon>
    </lineage>
</organism>
<dbReference type="CDD" id="cd19977">
    <property type="entry name" value="PBP1_EndR-like"/>
    <property type="match status" value="1"/>
</dbReference>
<dbReference type="SMART" id="SM00354">
    <property type="entry name" value="HTH_LACI"/>
    <property type="match status" value="1"/>
</dbReference>
<evidence type="ECO:0000256" key="2">
    <source>
        <dbReference type="ARBA" id="ARBA00023015"/>
    </source>
</evidence>
<dbReference type="RefSeq" id="WP_189160509.1">
    <property type="nucleotide sequence ID" value="NZ_BMNC01000028.1"/>
</dbReference>
<reference evidence="7" key="1">
    <citation type="journal article" date="2019" name="Int. J. Syst. Evol. Microbiol.">
        <title>The Global Catalogue of Microorganisms (GCM) 10K type strain sequencing project: providing services to taxonomists for standard genome sequencing and annotation.</title>
        <authorList>
            <consortium name="The Broad Institute Genomics Platform"/>
            <consortium name="The Broad Institute Genome Sequencing Center for Infectious Disease"/>
            <person name="Wu L."/>
            <person name="Ma J."/>
        </authorList>
    </citation>
    <scope>NUCLEOTIDE SEQUENCE [LARGE SCALE GENOMIC DNA]</scope>
    <source>
        <strain evidence="7">CGMCC 4.7319</strain>
    </source>
</reference>
<dbReference type="InterPro" id="IPR046335">
    <property type="entry name" value="LacI/GalR-like_sensor"/>
</dbReference>
<dbReference type="SUPFAM" id="SSF47413">
    <property type="entry name" value="lambda repressor-like DNA-binding domains"/>
    <property type="match status" value="1"/>
</dbReference>
<evidence type="ECO:0000313" key="7">
    <source>
        <dbReference type="Proteomes" id="UP000597656"/>
    </source>
</evidence>
<dbReference type="SUPFAM" id="SSF53822">
    <property type="entry name" value="Periplasmic binding protein-like I"/>
    <property type="match status" value="1"/>
</dbReference>
<gene>
    <name evidence="6" type="primary">lacI</name>
    <name evidence="6" type="ORF">GCM10011609_84690</name>
</gene>
<evidence type="ECO:0000259" key="5">
    <source>
        <dbReference type="PROSITE" id="PS50932"/>
    </source>
</evidence>
<evidence type="ECO:0000256" key="3">
    <source>
        <dbReference type="ARBA" id="ARBA00023125"/>
    </source>
</evidence>
<comment type="caution">
    <text evidence="6">The sequence shown here is derived from an EMBL/GenBank/DDBJ whole genome shotgun (WGS) entry which is preliminary data.</text>
</comment>
<keyword evidence="2" id="KW-0805">Transcription regulation</keyword>
<dbReference type="CDD" id="cd01392">
    <property type="entry name" value="HTH_LacI"/>
    <property type="match status" value="1"/>
</dbReference>
<dbReference type="Pfam" id="PF00356">
    <property type="entry name" value="LacI"/>
    <property type="match status" value="1"/>
</dbReference>
<dbReference type="PANTHER" id="PTHR30146">
    <property type="entry name" value="LACI-RELATED TRANSCRIPTIONAL REPRESSOR"/>
    <property type="match status" value="1"/>
</dbReference>
<protein>
    <submittedName>
        <fullName evidence="6">LacI family transcriptional regulator</fullName>
    </submittedName>
</protein>
<keyword evidence="1" id="KW-0678">Repressor</keyword>
<evidence type="ECO:0000313" key="6">
    <source>
        <dbReference type="EMBL" id="GGN28523.1"/>
    </source>
</evidence>
<keyword evidence="4" id="KW-0804">Transcription</keyword>
<dbReference type="InterPro" id="IPR010982">
    <property type="entry name" value="Lambda_DNA-bd_dom_sf"/>
</dbReference>
<dbReference type="PANTHER" id="PTHR30146:SF148">
    <property type="entry name" value="HTH-TYPE TRANSCRIPTIONAL REPRESSOR PURR-RELATED"/>
    <property type="match status" value="1"/>
</dbReference>
<dbReference type="InterPro" id="IPR000843">
    <property type="entry name" value="HTH_LacI"/>
</dbReference>
<dbReference type="EMBL" id="BMNC01000028">
    <property type="protein sequence ID" value="GGN28523.1"/>
    <property type="molecule type" value="Genomic_DNA"/>
</dbReference>
<accession>A0ABQ2IRY8</accession>
<evidence type="ECO:0000256" key="1">
    <source>
        <dbReference type="ARBA" id="ARBA00022491"/>
    </source>
</evidence>
<keyword evidence="7" id="KW-1185">Reference proteome</keyword>
<dbReference type="InterPro" id="IPR028082">
    <property type="entry name" value="Peripla_BP_I"/>
</dbReference>
<sequence>MATMREVAGRAGVSTATVSRALSGNPTVDPDLAARVRSAAHALGYRPNGVARSLRRQTTAVLALIISDVENPFFTAIARGVEDTAQSAGYSVVLCNSDESTAKERRYVDVLLQEQVAGVIVSPTSAAGALEPLWDNGTPVVAVDRPLPGLECDTVLVDSRVAANVATTHLAAQGYQRIGCLTGPVGVHTADDRLAGYRDALRAAKRRSAADLVRRAEFRTVGAKRSAADLFGIAEPPDGLLVANSTMATGTLEAMSELGLRAGRDVGLVAFDDSPWATLVDPPLTVISQPAYQIGTMAAQLLLARIGGDARAPRTITLNAQLVVRGSSHR</sequence>
<evidence type="ECO:0000256" key="4">
    <source>
        <dbReference type="ARBA" id="ARBA00023163"/>
    </source>
</evidence>